<dbReference type="PANTHER" id="PTHR40866:SF1">
    <property type="entry name" value="BED-TYPE DOMAIN-CONTAINING PROTEIN"/>
    <property type="match status" value="1"/>
</dbReference>
<accession>A0A9K3LJ73</accession>
<protein>
    <recommendedName>
        <fullName evidence="5">BED-type domain-containing protein</fullName>
    </recommendedName>
</protein>
<name>A0A9K3LJ73_9STRA</name>
<dbReference type="EMBL" id="JAGRRH010000026">
    <property type="protein sequence ID" value="KAG7341185.1"/>
    <property type="molecule type" value="Genomic_DNA"/>
</dbReference>
<dbReference type="PANTHER" id="PTHR40866">
    <property type="entry name" value="BED-TYPE DOMAIN-CONTAINING PROTEIN"/>
    <property type="match status" value="1"/>
</dbReference>
<organism evidence="2 4">
    <name type="scientific">Nitzschia inconspicua</name>
    <dbReference type="NCBI Taxonomy" id="303405"/>
    <lineage>
        <taxon>Eukaryota</taxon>
        <taxon>Sar</taxon>
        <taxon>Stramenopiles</taxon>
        <taxon>Ochrophyta</taxon>
        <taxon>Bacillariophyta</taxon>
        <taxon>Bacillariophyceae</taxon>
        <taxon>Bacillariophycidae</taxon>
        <taxon>Bacillariales</taxon>
        <taxon>Bacillariaceae</taxon>
        <taxon>Nitzschia</taxon>
    </lineage>
</organism>
<comment type="caution">
    <text evidence="2">The sequence shown here is derived from an EMBL/GenBank/DDBJ whole genome shotgun (WGS) entry which is preliminary data.</text>
</comment>
<evidence type="ECO:0000313" key="4">
    <source>
        <dbReference type="Proteomes" id="UP000693970"/>
    </source>
</evidence>
<dbReference type="OrthoDB" id="3062869at2759"/>
<gene>
    <name evidence="1" type="ORF">IV203_023136</name>
    <name evidence="2" type="ORF">IV203_026398</name>
    <name evidence="3" type="ORF">IV203_038712</name>
</gene>
<proteinExistence type="predicted"/>
<reference evidence="2" key="1">
    <citation type="journal article" date="2021" name="Sci. Rep.">
        <title>Diploid genomic architecture of Nitzschia inconspicua, an elite biomass production diatom.</title>
        <authorList>
            <person name="Oliver A."/>
            <person name="Podell S."/>
            <person name="Pinowska A."/>
            <person name="Traller J.C."/>
            <person name="Smith S.R."/>
            <person name="McClure R."/>
            <person name="Beliaev A."/>
            <person name="Bohutskyi P."/>
            <person name="Hill E.A."/>
            <person name="Rabines A."/>
            <person name="Zheng H."/>
            <person name="Allen L.Z."/>
            <person name="Kuo A."/>
            <person name="Grigoriev I.V."/>
            <person name="Allen A.E."/>
            <person name="Hazlebeck D."/>
            <person name="Allen E.E."/>
        </authorList>
    </citation>
    <scope>NUCLEOTIDE SEQUENCE</scope>
    <source>
        <strain evidence="2">Hildebrandi</strain>
    </source>
</reference>
<evidence type="ECO:0008006" key="5">
    <source>
        <dbReference type="Google" id="ProtNLM"/>
    </source>
</evidence>
<evidence type="ECO:0000313" key="3">
    <source>
        <dbReference type="EMBL" id="KAG7365508.1"/>
    </source>
</evidence>
<reference evidence="2" key="2">
    <citation type="submission" date="2021-04" db="EMBL/GenBank/DDBJ databases">
        <authorList>
            <person name="Podell S."/>
        </authorList>
    </citation>
    <scope>NUCLEOTIDE SEQUENCE</scope>
    <source>
        <strain evidence="2">Hildebrandi</strain>
    </source>
</reference>
<evidence type="ECO:0000313" key="1">
    <source>
        <dbReference type="EMBL" id="KAG7341185.1"/>
    </source>
</evidence>
<evidence type="ECO:0000313" key="2">
    <source>
        <dbReference type="EMBL" id="KAG7363038.1"/>
    </source>
</evidence>
<sequence length="967" mass="110447">MKLSGKSIRQLFFTADRDIPKDSYRCNKCNRVYKSTKGYSNLSAHVAKCHGANYEVALKEHLQFHNVTIDGHGNIKAGTLTQTAIDTFYVSTEAELAAYQWIKWLACRNMPLSEIENPLTRSIVRIQPFSIKTIRKYIIGTARETEKAVALELKKVGAVTLLMDGWTCDGTSTHYIAIFAGYEHPRLHEYNEVLLSIQPTFNEEDLGADAHIELFESTLELYNLDKEKVVCIIGDNCNTNKAISKRWGVPLVGCASHRFNLAVKTWIGSQRGLRAALDKVNVLMSKAINLKPAAHLRDLTYTAHEKILVAKTENVTRWTSIMTMVQRYLRIKEQLDACNGLEEYLLSGTENRLIKEAAKSFSIFYFVAVEIQAKGMDLLHVRQQFDTLLSDEKYSIMAEKLDPRADIVECPDFEVGCLKVMRGEAATLTEDEAAAIAKLRRKGSIPEVSEPTRELSTKEILSLNSKRRKIEIDQKQRGGAKYIMVPHRRETQTVISTAVQTLKRQQKSVLLHQFSIWFLPDTISSVHYDSKEQLHRPFQDISPVCPPSETQTVISTAVQTLKRQQKSVLLHQFTIWFLPDTISSVHYDSKEQLHRPFQDISPVCPPSETQTVISTAVQTLKRQQKSVLLHQFTIWFLPDTISSVHYDSKEQLHRPFQDISPVCPPSETQTVISTAVQTLKRQQKSVLLHQFTIWFLPDTISSVHYDSKEQLHRLFQDISPVCPPNRDTNETQTVISTAVQTLKRQQKSVLLHQFSIWFLPDTISSVHYDSKEQLHRPFQDISPVCPPSETQTVISTAVQTLKRQQKSVLLHQFSIWFLPDTISSVHYDSKEQLHRPFQDISPVCPPSETQTVISTAVQTLKRQQKSVLLHQFSIWFLPDTISSVHYDSKEQLHRPFQDISPVCPPSETQTVISTAVQTLNRQQKSVLLHQFSIWFLPDTISSVHYDSKEQLHRQFRGTEYICCLTGM</sequence>
<dbReference type="Proteomes" id="UP000693970">
    <property type="component" value="Unassembled WGS sequence"/>
</dbReference>
<dbReference type="EMBL" id="JAGRRH010000010">
    <property type="protein sequence ID" value="KAG7363038.1"/>
    <property type="molecule type" value="Genomic_DNA"/>
</dbReference>
<dbReference type="EMBL" id="JAGRRH010000009">
    <property type="protein sequence ID" value="KAG7365508.1"/>
    <property type="molecule type" value="Genomic_DNA"/>
</dbReference>
<dbReference type="AlphaFoldDB" id="A0A9K3LJ73"/>
<keyword evidence="4" id="KW-1185">Reference proteome</keyword>